<dbReference type="NCBIfam" id="TIGR00641">
    <property type="entry name" value="acid_CoA_mut_N"/>
    <property type="match status" value="1"/>
</dbReference>
<dbReference type="AlphaFoldDB" id="A0A6J6Q7N6"/>
<dbReference type="GO" id="GO:0004494">
    <property type="term" value="F:methylmalonyl-CoA mutase activity"/>
    <property type="evidence" value="ECO:0007669"/>
    <property type="project" value="InterPro"/>
</dbReference>
<dbReference type="SUPFAM" id="SSF51703">
    <property type="entry name" value="Cobalamin (vitamin B12)-dependent enzymes"/>
    <property type="match status" value="1"/>
</dbReference>
<proteinExistence type="predicted"/>
<reference evidence="3" key="1">
    <citation type="submission" date="2020-05" db="EMBL/GenBank/DDBJ databases">
        <authorList>
            <person name="Chiriac C."/>
            <person name="Salcher M."/>
            <person name="Ghai R."/>
            <person name="Kavagutti S V."/>
        </authorList>
    </citation>
    <scope>NUCLEOTIDE SEQUENCE</scope>
</reference>
<gene>
    <name evidence="3" type="ORF">UFOPK2655_00536</name>
    <name evidence="4" type="ORF">UFOPK3077_00260</name>
    <name evidence="5" type="ORF">UFOPK3667_00259</name>
    <name evidence="6" type="ORF">UFOPK3903_00143</name>
    <name evidence="7" type="ORF">UFOPK4444_00268</name>
</gene>
<sequence length="497" mass="54257">MPIEEPGKYPYTRGINADPGVWTMGQYGGFGTPAETNQRFRMLLDQGLTGFSVALDLPTQLGLDSDDPLSLGEVGRVGVAIDSLRDIEILMDGIPLEKITQVRTTANSIGYIWAAMFIALAEQREMDPNKFGMFIQNDVLKEYIARGTQIFPAEAGLKLSVDVIEYIATKIPRWVSLAMSGYHIRESGSDAVQEVAFTFANAREYLDAAIARGVSVDQIAATLFTFLSSNIEFLPEIAKFRAARKTWARLIHEKYEPQDAASEKLRIFAFTAGSSLTAQQSMNNVVRTSVEMLAAALGGIQTMHVSAFDEALGVPTEEAAMLALRTQQVIAFETGVLSTADPLAGSYEIERLTDELAEKMWAMLEDIEKRGGALACINSGYFSNELSEKAYAFAMAIESGERKLVGVNIFKADTPPYKAFEINPESEAGQVAALEAVRAGRNNDLVMHALADLHAAAKAGDNIMESCIAAVKAYATVGEIVNELRKVYGKWQPTRVF</sequence>
<evidence type="ECO:0000313" key="4">
    <source>
        <dbReference type="EMBL" id="CAB4796961.1"/>
    </source>
</evidence>
<dbReference type="Gene3D" id="3.20.20.240">
    <property type="entry name" value="Methylmalonyl-CoA mutase"/>
    <property type="match status" value="1"/>
</dbReference>
<name>A0A6J6Q7N6_9ZZZZ</name>
<dbReference type="EMBL" id="CAFBOD010000001">
    <property type="protein sequence ID" value="CAB4968665.1"/>
    <property type="molecule type" value="Genomic_DNA"/>
</dbReference>
<feature type="domain" description="Methylmalonyl-CoA mutase alpha/beta chain catalytic" evidence="2">
    <location>
        <begin position="5"/>
        <end position="489"/>
    </location>
</feature>
<dbReference type="InterPro" id="IPR016176">
    <property type="entry name" value="Cbl-dep_enz_cat"/>
</dbReference>
<evidence type="ECO:0000259" key="2">
    <source>
        <dbReference type="Pfam" id="PF01642"/>
    </source>
</evidence>
<dbReference type="PANTHER" id="PTHR48101:SF1">
    <property type="entry name" value="METHYLMALONYL-COA MUTASE, LARGE SUBUNIT"/>
    <property type="match status" value="1"/>
</dbReference>
<dbReference type="InterPro" id="IPR006099">
    <property type="entry name" value="MeMalonylCoA_mutase_a/b_cat"/>
</dbReference>
<evidence type="ECO:0000313" key="6">
    <source>
        <dbReference type="EMBL" id="CAB4968665.1"/>
    </source>
</evidence>
<dbReference type="EMBL" id="CAFBMU010000002">
    <property type="protein sequence ID" value="CAB4914284.1"/>
    <property type="molecule type" value="Genomic_DNA"/>
</dbReference>
<evidence type="ECO:0000313" key="7">
    <source>
        <dbReference type="EMBL" id="CAB5144369.1"/>
    </source>
</evidence>
<evidence type="ECO:0000313" key="3">
    <source>
        <dbReference type="EMBL" id="CAB4707751.1"/>
    </source>
</evidence>
<dbReference type="EMBL" id="CAEZYE010000021">
    <property type="protein sequence ID" value="CAB4707751.1"/>
    <property type="molecule type" value="Genomic_DNA"/>
</dbReference>
<keyword evidence="1" id="KW-0413">Isomerase</keyword>
<dbReference type="Pfam" id="PF01642">
    <property type="entry name" value="MM_CoA_mutase"/>
    <property type="match status" value="1"/>
</dbReference>
<dbReference type="PANTHER" id="PTHR48101">
    <property type="entry name" value="METHYLMALONYL-COA MUTASE, MITOCHONDRIAL-RELATED"/>
    <property type="match status" value="1"/>
</dbReference>
<organism evidence="3">
    <name type="scientific">freshwater metagenome</name>
    <dbReference type="NCBI Taxonomy" id="449393"/>
    <lineage>
        <taxon>unclassified sequences</taxon>
        <taxon>metagenomes</taxon>
        <taxon>ecological metagenomes</taxon>
    </lineage>
</organism>
<protein>
    <submittedName>
        <fullName evidence="3">Unannotated protein</fullName>
    </submittedName>
</protein>
<dbReference type="EMBL" id="CAFAAS010000002">
    <property type="protein sequence ID" value="CAB4796961.1"/>
    <property type="molecule type" value="Genomic_DNA"/>
</dbReference>
<dbReference type="GO" id="GO:0031419">
    <property type="term" value="F:cobalamin binding"/>
    <property type="evidence" value="ECO:0007669"/>
    <property type="project" value="InterPro"/>
</dbReference>
<evidence type="ECO:0000313" key="5">
    <source>
        <dbReference type="EMBL" id="CAB4914284.1"/>
    </source>
</evidence>
<evidence type="ECO:0000256" key="1">
    <source>
        <dbReference type="ARBA" id="ARBA00023235"/>
    </source>
</evidence>
<dbReference type="InterPro" id="IPR006098">
    <property type="entry name" value="MMCoA_mutase_a_cat"/>
</dbReference>
<accession>A0A6J6Q7N6</accession>
<dbReference type="EMBL" id="CAFBRZ010000010">
    <property type="protein sequence ID" value="CAB5144369.1"/>
    <property type="molecule type" value="Genomic_DNA"/>
</dbReference>